<reference evidence="8 9" key="1">
    <citation type="submission" date="2023-07" db="EMBL/GenBank/DDBJ databases">
        <title>Genomic Encyclopedia of Type Strains, Phase IV (KMG-IV): sequencing the most valuable type-strain genomes for metagenomic binning, comparative biology and taxonomic classification.</title>
        <authorList>
            <person name="Goeker M."/>
        </authorList>
    </citation>
    <scope>NUCLEOTIDE SEQUENCE [LARGE SCALE GENOMIC DNA]</scope>
    <source>
        <strain evidence="8 9">DSM 2457</strain>
    </source>
</reference>
<dbReference type="InterPro" id="IPR018383">
    <property type="entry name" value="UPF0324_pro"/>
</dbReference>
<dbReference type="RefSeq" id="WP_307018549.1">
    <property type="nucleotide sequence ID" value="NZ_JAUSUI010000002.1"/>
</dbReference>
<dbReference type="EMBL" id="JAUSUI010000002">
    <property type="protein sequence ID" value="MDQ0301859.1"/>
    <property type="molecule type" value="Genomic_DNA"/>
</dbReference>
<comment type="subcellular location">
    <subcellularLocation>
        <location evidence="1">Cell membrane</location>
        <topology evidence="1">Multi-pass membrane protein</topology>
    </subcellularLocation>
</comment>
<keyword evidence="6 7" id="KW-0472">Membrane</keyword>
<evidence type="ECO:0000313" key="9">
    <source>
        <dbReference type="Proteomes" id="UP001224682"/>
    </source>
</evidence>
<feature type="transmembrane region" description="Helical" evidence="7">
    <location>
        <begin position="345"/>
        <end position="366"/>
    </location>
</feature>
<evidence type="ECO:0000256" key="3">
    <source>
        <dbReference type="ARBA" id="ARBA00022475"/>
    </source>
</evidence>
<feature type="transmembrane region" description="Helical" evidence="7">
    <location>
        <begin position="41"/>
        <end position="62"/>
    </location>
</feature>
<feature type="transmembrane region" description="Helical" evidence="7">
    <location>
        <begin position="188"/>
        <end position="208"/>
    </location>
</feature>
<protein>
    <submittedName>
        <fullName evidence="8">Integral membrane protein (TIGR00698 family)</fullName>
    </submittedName>
</protein>
<dbReference type="PANTHER" id="PTHR30106">
    <property type="entry name" value="INNER MEMBRANE PROTEIN YEIH-RELATED"/>
    <property type="match status" value="1"/>
</dbReference>
<feature type="transmembrane region" description="Helical" evidence="7">
    <location>
        <begin position="220"/>
        <end position="239"/>
    </location>
</feature>
<evidence type="ECO:0000256" key="6">
    <source>
        <dbReference type="ARBA" id="ARBA00023136"/>
    </source>
</evidence>
<feature type="transmembrane region" description="Helical" evidence="7">
    <location>
        <begin position="130"/>
        <end position="151"/>
    </location>
</feature>
<dbReference type="PANTHER" id="PTHR30106:SF2">
    <property type="entry name" value="UPF0324 INNER MEMBRANE PROTEIN YEIH"/>
    <property type="match status" value="1"/>
</dbReference>
<gene>
    <name evidence="8" type="ORF">J2S75_000882</name>
</gene>
<keyword evidence="5 7" id="KW-1133">Transmembrane helix</keyword>
<organism evidence="8 9">
    <name type="scientific">Ancylobacter polymorphus</name>
    <dbReference type="NCBI Taxonomy" id="223390"/>
    <lineage>
        <taxon>Bacteria</taxon>
        <taxon>Pseudomonadati</taxon>
        <taxon>Pseudomonadota</taxon>
        <taxon>Alphaproteobacteria</taxon>
        <taxon>Hyphomicrobiales</taxon>
        <taxon>Xanthobacteraceae</taxon>
        <taxon>Ancylobacter</taxon>
    </lineage>
</organism>
<sequence>MAAHVERAEDIRTAKVHAGKVHAGKVHAGKTPAGKTPAAKIAPAALLPGLALTAGIAGLGFALRQLPMVGVLSPMILAIMIGIGFHNLIGTPARAKPGVTFAMRRILRAAIVLLGLQLTAAQVAEVGATGLAVIALTLIATFLFTTWLGRLMGVERGLAQLIAAGTSICGASAVIATNTVTRAHDEDVAYAVACVTVFGSVAMFLYPLLPVVLGLSPHAYGLWAGASIHEIAQVVAAAYQGGPAAGEFGTIAKLSRVMLLAPMVIALGLMAARQARSRGEDAGRARPPMPWFVLGFLAMVALNSVVTMPAEMKAALVLATTFMLSMALAAMGLETDIAKLRAKGVRPFLLGFAAFVFIALFSLALVKMTA</sequence>
<accession>A0ABU0B7Q7</accession>
<keyword evidence="4 7" id="KW-0812">Transmembrane</keyword>
<feature type="transmembrane region" description="Helical" evidence="7">
    <location>
        <begin position="291"/>
        <end position="308"/>
    </location>
</feature>
<keyword evidence="3" id="KW-1003">Cell membrane</keyword>
<feature type="transmembrane region" description="Helical" evidence="7">
    <location>
        <begin position="158"/>
        <end position="176"/>
    </location>
</feature>
<evidence type="ECO:0000256" key="1">
    <source>
        <dbReference type="ARBA" id="ARBA00004651"/>
    </source>
</evidence>
<proteinExistence type="inferred from homology"/>
<evidence type="ECO:0000256" key="2">
    <source>
        <dbReference type="ARBA" id="ARBA00007977"/>
    </source>
</evidence>
<name>A0ABU0B7Q7_9HYPH</name>
<keyword evidence="9" id="KW-1185">Reference proteome</keyword>
<dbReference type="Pfam" id="PF03601">
    <property type="entry name" value="Cons_hypoth698"/>
    <property type="match status" value="1"/>
</dbReference>
<comment type="caution">
    <text evidence="8">The sequence shown here is derived from an EMBL/GenBank/DDBJ whole genome shotgun (WGS) entry which is preliminary data.</text>
</comment>
<evidence type="ECO:0000256" key="5">
    <source>
        <dbReference type="ARBA" id="ARBA00022989"/>
    </source>
</evidence>
<dbReference type="Proteomes" id="UP001224682">
    <property type="component" value="Unassembled WGS sequence"/>
</dbReference>
<evidence type="ECO:0000256" key="4">
    <source>
        <dbReference type="ARBA" id="ARBA00022692"/>
    </source>
</evidence>
<evidence type="ECO:0000256" key="7">
    <source>
        <dbReference type="SAM" id="Phobius"/>
    </source>
</evidence>
<evidence type="ECO:0000313" key="8">
    <source>
        <dbReference type="EMBL" id="MDQ0301859.1"/>
    </source>
</evidence>
<feature type="transmembrane region" description="Helical" evidence="7">
    <location>
        <begin position="68"/>
        <end position="85"/>
    </location>
</feature>
<comment type="similarity">
    <text evidence="2">Belongs to the UPF0324 family.</text>
</comment>
<feature type="transmembrane region" description="Helical" evidence="7">
    <location>
        <begin position="251"/>
        <end position="270"/>
    </location>
</feature>
<feature type="transmembrane region" description="Helical" evidence="7">
    <location>
        <begin position="314"/>
        <end position="333"/>
    </location>
</feature>